<comment type="caution">
    <text evidence="2">The sequence shown here is derived from an EMBL/GenBank/DDBJ whole genome shotgun (WGS) entry which is preliminary data.</text>
</comment>
<evidence type="ECO:0000313" key="2">
    <source>
        <dbReference type="EMBL" id="NEE12713.1"/>
    </source>
</evidence>
<reference evidence="2" key="1">
    <citation type="submission" date="2020-01" db="EMBL/GenBank/DDBJ databases">
        <title>Insect and environment-associated Actinomycetes.</title>
        <authorList>
            <person name="Currrie C."/>
            <person name="Chevrette M."/>
            <person name="Carlson C."/>
            <person name="Stubbendieck R."/>
            <person name="Wendt-Pienkowski E."/>
        </authorList>
    </citation>
    <scope>NUCLEOTIDE SEQUENCE</scope>
    <source>
        <strain evidence="2">SID7499</strain>
    </source>
</reference>
<name>A0A6G3X4X4_9ACTN</name>
<gene>
    <name evidence="2" type="ORF">G3M58_40455</name>
</gene>
<evidence type="ECO:0008006" key="3">
    <source>
        <dbReference type="Google" id="ProtNLM"/>
    </source>
</evidence>
<organism evidence="2">
    <name type="scientific">Streptomyces sp. SID7499</name>
    <dbReference type="NCBI Taxonomy" id="2706086"/>
    <lineage>
        <taxon>Bacteria</taxon>
        <taxon>Bacillati</taxon>
        <taxon>Actinomycetota</taxon>
        <taxon>Actinomycetes</taxon>
        <taxon>Kitasatosporales</taxon>
        <taxon>Streptomycetaceae</taxon>
        <taxon>Streptomyces</taxon>
    </lineage>
</organism>
<proteinExistence type="predicted"/>
<feature type="chain" id="PRO_5026134248" description="Peptidase inhibitor family I36 protein" evidence="1">
    <location>
        <begin position="28"/>
        <end position="139"/>
    </location>
</feature>
<protein>
    <recommendedName>
        <fullName evidence="3">Peptidase inhibitor family I36 protein</fullName>
    </recommendedName>
</protein>
<keyword evidence="1" id="KW-0732">Signal</keyword>
<dbReference type="EMBL" id="JAAGMN010004197">
    <property type="protein sequence ID" value="NEE12713.1"/>
    <property type="molecule type" value="Genomic_DNA"/>
</dbReference>
<feature type="signal peptide" evidence="1">
    <location>
        <begin position="1"/>
        <end position="27"/>
    </location>
</feature>
<accession>A0A6G3X4X4</accession>
<sequence length="139" mass="14626">MNRWATLAAAGAAALTSVFAFSGTASAANGVCSVQETCFYFNSNTSGSMIDYEGDQYTHHDDYFITSGSGQNQVVGNNAASLFCNMGPLFTCKTYFNSGYSGDSFKTLGGKRVNLPSWLKNNNASSESYYSGGCSGPGC</sequence>
<dbReference type="AlphaFoldDB" id="A0A6G3X4X4"/>
<evidence type="ECO:0000256" key="1">
    <source>
        <dbReference type="SAM" id="SignalP"/>
    </source>
</evidence>